<proteinExistence type="predicted"/>
<keyword evidence="2" id="KW-1185">Reference proteome</keyword>
<dbReference type="Proteomes" id="UP000637383">
    <property type="component" value="Unassembled WGS sequence"/>
</dbReference>
<dbReference type="EMBL" id="JACJTU010000008">
    <property type="protein sequence ID" value="MBD2734325.1"/>
    <property type="molecule type" value="Genomic_DNA"/>
</dbReference>
<accession>A0ABR8K7T9</accession>
<gene>
    <name evidence="1" type="ORF">H6H03_10440</name>
</gene>
<organism evidence="1 2">
    <name type="scientific">Nostoc paludosum FACHB-159</name>
    <dbReference type="NCBI Taxonomy" id="2692908"/>
    <lineage>
        <taxon>Bacteria</taxon>
        <taxon>Bacillati</taxon>
        <taxon>Cyanobacteriota</taxon>
        <taxon>Cyanophyceae</taxon>
        <taxon>Nostocales</taxon>
        <taxon>Nostocaceae</taxon>
        <taxon>Nostoc</taxon>
    </lineage>
</organism>
<comment type="caution">
    <text evidence="1">The sequence shown here is derived from an EMBL/GenBank/DDBJ whole genome shotgun (WGS) entry which is preliminary data.</text>
</comment>
<evidence type="ECO:0000313" key="2">
    <source>
        <dbReference type="Proteomes" id="UP000637383"/>
    </source>
</evidence>
<evidence type="ECO:0000313" key="1">
    <source>
        <dbReference type="EMBL" id="MBD2734325.1"/>
    </source>
</evidence>
<reference evidence="1 2" key="1">
    <citation type="journal article" date="2020" name="ISME J.">
        <title>Comparative genomics reveals insights into cyanobacterial evolution and habitat adaptation.</title>
        <authorList>
            <person name="Chen M.Y."/>
            <person name="Teng W.K."/>
            <person name="Zhao L."/>
            <person name="Hu C.X."/>
            <person name="Zhou Y.K."/>
            <person name="Han B.P."/>
            <person name="Song L.R."/>
            <person name="Shu W.S."/>
        </authorList>
    </citation>
    <scope>NUCLEOTIDE SEQUENCE [LARGE SCALE GENOMIC DNA]</scope>
    <source>
        <strain evidence="1 2">FACHB-159</strain>
    </source>
</reference>
<sequence>MIGLTNSENATVSSTATTKRLARAMMVSAGEFSLILACCNSVERQQQVLNWLTEFSSADIPEILLTPAADTLYTPIANTIGATQPEALMVRGLESVEAINQLIISTNIMRDEFRKQFKFPLVLWVNDEILCKLVWLAPDFKDWASTTIRFDVPNNQLVEVEQQAISA</sequence>
<protein>
    <recommendedName>
        <fullName evidence="3">WD repeat-containing protein</fullName>
    </recommendedName>
</protein>
<dbReference type="RefSeq" id="WP_190955046.1">
    <property type="nucleotide sequence ID" value="NZ_JACJTU010000008.1"/>
</dbReference>
<name>A0ABR8K7T9_9NOSO</name>
<evidence type="ECO:0008006" key="3">
    <source>
        <dbReference type="Google" id="ProtNLM"/>
    </source>
</evidence>